<dbReference type="SUPFAM" id="SSF52540">
    <property type="entry name" value="P-loop containing nucleoside triphosphate hydrolases"/>
    <property type="match status" value="1"/>
</dbReference>
<dbReference type="Proteomes" id="UP000054485">
    <property type="component" value="Unassembled WGS sequence"/>
</dbReference>
<evidence type="ECO:0000313" key="2">
    <source>
        <dbReference type="Proteomes" id="UP000054485"/>
    </source>
</evidence>
<organism evidence="1 2">
    <name type="scientific">Suillus luteus UH-Slu-Lm8-n1</name>
    <dbReference type="NCBI Taxonomy" id="930992"/>
    <lineage>
        <taxon>Eukaryota</taxon>
        <taxon>Fungi</taxon>
        <taxon>Dikarya</taxon>
        <taxon>Basidiomycota</taxon>
        <taxon>Agaricomycotina</taxon>
        <taxon>Agaricomycetes</taxon>
        <taxon>Agaricomycetidae</taxon>
        <taxon>Boletales</taxon>
        <taxon>Suillineae</taxon>
        <taxon>Suillaceae</taxon>
        <taxon>Suillus</taxon>
    </lineage>
</organism>
<proteinExistence type="predicted"/>
<dbReference type="InParanoid" id="A0A0C9ZED5"/>
<reference evidence="2" key="2">
    <citation type="submission" date="2015-01" db="EMBL/GenBank/DDBJ databases">
        <title>Evolutionary Origins and Diversification of the Mycorrhizal Mutualists.</title>
        <authorList>
            <consortium name="DOE Joint Genome Institute"/>
            <consortium name="Mycorrhizal Genomics Consortium"/>
            <person name="Kohler A."/>
            <person name="Kuo A."/>
            <person name="Nagy L.G."/>
            <person name="Floudas D."/>
            <person name="Copeland A."/>
            <person name="Barry K.W."/>
            <person name="Cichocki N."/>
            <person name="Veneault-Fourrey C."/>
            <person name="LaButti K."/>
            <person name="Lindquist E.A."/>
            <person name="Lipzen A."/>
            <person name="Lundell T."/>
            <person name="Morin E."/>
            <person name="Murat C."/>
            <person name="Riley R."/>
            <person name="Ohm R."/>
            <person name="Sun H."/>
            <person name="Tunlid A."/>
            <person name="Henrissat B."/>
            <person name="Grigoriev I.V."/>
            <person name="Hibbett D.S."/>
            <person name="Martin F."/>
        </authorList>
    </citation>
    <scope>NUCLEOTIDE SEQUENCE [LARGE SCALE GENOMIC DNA]</scope>
    <source>
        <strain evidence="2">UH-Slu-Lm8-n1</strain>
    </source>
</reference>
<dbReference type="InterPro" id="IPR027417">
    <property type="entry name" value="P-loop_NTPase"/>
</dbReference>
<dbReference type="AlphaFoldDB" id="A0A0C9ZED5"/>
<evidence type="ECO:0008006" key="3">
    <source>
        <dbReference type="Google" id="ProtNLM"/>
    </source>
</evidence>
<accession>A0A0C9ZED5</accession>
<gene>
    <name evidence="1" type="ORF">CY34DRAFT_16779</name>
</gene>
<dbReference type="HOGENOM" id="CLU_061861_0_0_1"/>
<dbReference type="EMBL" id="KN835584">
    <property type="protein sequence ID" value="KIK35840.1"/>
    <property type="molecule type" value="Genomic_DNA"/>
</dbReference>
<dbReference type="STRING" id="930992.A0A0C9ZED5"/>
<sequence length="277" mass="31327">MFFPPPITGRLPKLPLENMEELGLERLSWITGYDTEKHVKWVTFKDLDCDASTYDQDAWSKLVKDQQTKDLIQFILDTTGCSLGGPQPEQNILLKGVLGTGKKTVAHVICNMLKRPMFDIRVNDIPSLADVQPWAAKIASLAIQWNAVVVVDRGDHFIKSPVNQERINTVIQEFESPGCICLWPSVFTREHQTSIRPFSATIIFSDLDRAARRQRWLHLFGRDDLASTVSSSEHAPAAAVRDTEAWTFIQEIEKISWYELDGVDIQDFMNLARGLAG</sequence>
<protein>
    <recommendedName>
        <fullName evidence="3">ATPase AAA-type core domain-containing protein</fullName>
    </recommendedName>
</protein>
<dbReference type="Gene3D" id="3.40.50.300">
    <property type="entry name" value="P-loop containing nucleotide triphosphate hydrolases"/>
    <property type="match status" value="1"/>
</dbReference>
<evidence type="ECO:0000313" key="1">
    <source>
        <dbReference type="EMBL" id="KIK35840.1"/>
    </source>
</evidence>
<keyword evidence="2" id="KW-1185">Reference proteome</keyword>
<name>A0A0C9ZED5_9AGAM</name>
<reference evidence="1 2" key="1">
    <citation type="submission" date="2014-04" db="EMBL/GenBank/DDBJ databases">
        <authorList>
            <consortium name="DOE Joint Genome Institute"/>
            <person name="Kuo A."/>
            <person name="Ruytinx J."/>
            <person name="Rineau F."/>
            <person name="Colpaert J."/>
            <person name="Kohler A."/>
            <person name="Nagy L.G."/>
            <person name="Floudas D."/>
            <person name="Copeland A."/>
            <person name="Barry K.W."/>
            <person name="Cichocki N."/>
            <person name="Veneault-Fourrey C."/>
            <person name="LaButti K."/>
            <person name="Lindquist E.A."/>
            <person name="Lipzen A."/>
            <person name="Lundell T."/>
            <person name="Morin E."/>
            <person name="Murat C."/>
            <person name="Sun H."/>
            <person name="Tunlid A."/>
            <person name="Henrissat B."/>
            <person name="Grigoriev I.V."/>
            <person name="Hibbett D.S."/>
            <person name="Martin F."/>
            <person name="Nordberg H.P."/>
            <person name="Cantor M.N."/>
            <person name="Hua S.X."/>
        </authorList>
    </citation>
    <scope>NUCLEOTIDE SEQUENCE [LARGE SCALE GENOMIC DNA]</scope>
    <source>
        <strain evidence="1 2">UH-Slu-Lm8-n1</strain>
    </source>
</reference>